<reference evidence="3 5" key="1">
    <citation type="submission" date="2016-06" db="EMBL/GenBank/DDBJ databases">
        <authorList>
            <person name="Kjaerup R.B."/>
            <person name="Dalgaard T.S."/>
            <person name="Juul-Madsen H.R."/>
        </authorList>
    </citation>
    <scope>NUCLEOTIDE SEQUENCE [LARGE SCALE GENOMIC DNA]</scope>
    <source>
        <strain evidence="3 5">DSM 43363</strain>
    </source>
</reference>
<dbReference type="STRING" id="47871.GA0070608_4515"/>
<dbReference type="PROSITE" id="PS50801">
    <property type="entry name" value="STAS"/>
    <property type="match status" value="1"/>
</dbReference>
<protein>
    <submittedName>
        <fullName evidence="3">Anti-anti-sigma factor</fullName>
    </submittedName>
    <submittedName>
        <fullName evidence="4">STAS domain-containing protein</fullName>
    </submittedName>
</protein>
<dbReference type="Gene3D" id="3.30.750.24">
    <property type="entry name" value="STAS domain"/>
    <property type="match status" value="1"/>
</dbReference>
<evidence type="ECO:0000256" key="1">
    <source>
        <dbReference type="SAM" id="MobiDB-lite"/>
    </source>
</evidence>
<dbReference type="AlphaFoldDB" id="A0A1C6VXS3"/>
<dbReference type="CDD" id="cd07043">
    <property type="entry name" value="STAS_anti-anti-sigma_factors"/>
    <property type="match status" value="1"/>
</dbReference>
<dbReference type="OrthoDB" id="5456061at2"/>
<dbReference type="InterPro" id="IPR036513">
    <property type="entry name" value="STAS_dom_sf"/>
</dbReference>
<sequence length="224" mass="22876">MTVVPDEHLMTLICDSCGETTTGTACVLPDAEVVWTLVADHGWSGSPFATGPHRCPRCSLPVPGVGGGSAGRGGQPAGGVPGRAGADGRVDVAVVTTTGDTDVDTADELRAALRQAVDVRGHVVVDLTRVHLIDADGLGLLVRAHRDARDRGAVLCLAAPSRFIRTVLHTMRLDGLFPIFASPEEAVRRLSSGGTGDASGLAAVAAGPDPRGLPPAAVTEALSR</sequence>
<accession>A0A1C6VXS3</accession>
<dbReference type="PANTHER" id="PTHR33495:SF2">
    <property type="entry name" value="ANTI-SIGMA FACTOR ANTAGONIST TM_1081-RELATED"/>
    <property type="match status" value="1"/>
</dbReference>
<evidence type="ECO:0000313" key="4">
    <source>
        <dbReference type="EMBL" id="WSA31485.1"/>
    </source>
</evidence>
<dbReference type="Proteomes" id="UP000199343">
    <property type="component" value="Unassembled WGS sequence"/>
</dbReference>
<dbReference type="SUPFAM" id="SSF52091">
    <property type="entry name" value="SpoIIaa-like"/>
    <property type="match status" value="1"/>
</dbReference>
<dbReference type="EMBL" id="FMIC01000002">
    <property type="protein sequence ID" value="SCL71022.1"/>
    <property type="molecule type" value="Genomic_DNA"/>
</dbReference>
<evidence type="ECO:0000259" key="2">
    <source>
        <dbReference type="PROSITE" id="PS50801"/>
    </source>
</evidence>
<organism evidence="3 5">
    <name type="scientific">Micromonospora peucetia</name>
    <dbReference type="NCBI Taxonomy" id="47871"/>
    <lineage>
        <taxon>Bacteria</taxon>
        <taxon>Bacillati</taxon>
        <taxon>Actinomycetota</taxon>
        <taxon>Actinomycetes</taxon>
        <taxon>Micromonosporales</taxon>
        <taxon>Micromonosporaceae</taxon>
        <taxon>Micromonospora</taxon>
    </lineage>
</organism>
<evidence type="ECO:0000313" key="5">
    <source>
        <dbReference type="Proteomes" id="UP000199343"/>
    </source>
</evidence>
<dbReference type="Pfam" id="PF01740">
    <property type="entry name" value="STAS"/>
    <property type="match status" value="1"/>
</dbReference>
<feature type="domain" description="STAS" evidence="2">
    <location>
        <begin position="91"/>
        <end position="190"/>
    </location>
</feature>
<dbReference type="GO" id="GO:0043856">
    <property type="term" value="F:anti-sigma factor antagonist activity"/>
    <property type="evidence" value="ECO:0007669"/>
    <property type="project" value="TreeGrafter"/>
</dbReference>
<feature type="region of interest" description="Disordered" evidence="1">
    <location>
        <begin position="66"/>
        <end position="85"/>
    </location>
</feature>
<evidence type="ECO:0000313" key="3">
    <source>
        <dbReference type="EMBL" id="SCL71022.1"/>
    </source>
</evidence>
<proteinExistence type="predicted"/>
<feature type="region of interest" description="Disordered" evidence="1">
    <location>
        <begin position="191"/>
        <end position="224"/>
    </location>
</feature>
<dbReference type="Proteomes" id="UP001334804">
    <property type="component" value="Chromosome"/>
</dbReference>
<name>A0A1C6VXS3_9ACTN</name>
<dbReference type="PANTHER" id="PTHR33495">
    <property type="entry name" value="ANTI-SIGMA FACTOR ANTAGONIST TM_1081-RELATED-RELATED"/>
    <property type="match status" value="1"/>
</dbReference>
<gene>
    <name evidence="3" type="ORF">GA0070608_4515</name>
    <name evidence="4" type="ORF">OIE14_25655</name>
</gene>
<dbReference type="EMBL" id="CP109071">
    <property type="protein sequence ID" value="WSA31485.1"/>
    <property type="molecule type" value="Genomic_DNA"/>
</dbReference>
<dbReference type="RefSeq" id="WP_091630473.1">
    <property type="nucleotide sequence ID" value="NZ_CP109071.1"/>
</dbReference>
<reference evidence="4 6" key="2">
    <citation type="submission" date="2022-10" db="EMBL/GenBank/DDBJ databases">
        <title>The complete genomes of actinobacterial strains from the NBC collection.</title>
        <authorList>
            <person name="Joergensen T.S."/>
            <person name="Alvarez Arevalo M."/>
            <person name="Sterndorff E.B."/>
            <person name="Faurdal D."/>
            <person name="Vuksanovic O."/>
            <person name="Mourched A.-S."/>
            <person name="Charusanti P."/>
            <person name="Shaw S."/>
            <person name="Blin K."/>
            <person name="Weber T."/>
        </authorList>
    </citation>
    <scope>NUCLEOTIDE SEQUENCE [LARGE SCALE GENOMIC DNA]</scope>
    <source>
        <strain evidence="4 6">NBC 01809</strain>
    </source>
</reference>
<evidence type="ECO:0000313" key="6">
    <source>
        <dbReference type="Proteomes" id="UP001334804"/>
    </source>
</evidence>
<keyword evidence="6" id="KW-1185">Reference proteome</keyword>
<dbReference type="InterPro" id="IPR002645">
    <property type="entry name" value="STAS_dom"/>
</dbReference>
<feature type="compositionally biased region" description="Gly residues" evidence="1">
    <location>
        <begin position="66"/>
        <end position="82"/>
    </location>
</feature>